<evidence type="ECO:0000256" key="5">
    <source>
        <dbReference type="SAM" id="MobiDB-lite"/>
    </source>
</evidence>
<dbReference type="InterPro" id="IPR010301">
    <property type="entry name" value="RRP1"/>
</dbReference>
<accession>A0AAD3HS22</accession>
<reference evidence="7 8" key="1">
    <citation type="journal article" date="2021" name="Sci. Rep.">
        <title>Genome sequencing of the multicellular alga Astrephomene provides insights into convergent evolution of germ-soma differentiation.</title>
        <authorList>
            <person name="Yamashita S."/>
            <person name="Yamamoto K."/>
            <person name="Matsuzaki R."/>
            <person name="Suzuki S."/>
            <person name="Yamaguchi H."/>
            <person name="Hirooka S."/>
            <person name="Minakuchi Y."/>
            <person name="Miyagishima S."/>
            <person name="Kawachi M."/>
            <person name="Toyoda A."/>
            <person name="Nozaki H."/>
        </authorList>
    </citation>
    <scope>NUCLEOTIDE SEQUENCE [LARGE SCALE GENOMIC DNA]</scope>
    <source>
        <strain evidence="7 8">NIES-4017</strain>
    </source>
</reference>
<feature type="compositionally biased region" description="Pro residues" evidence="5">
    <location>
        <begin position="598"/>
        <end position="609"/>
    </location>
</feature>
<feature type="compositionally biased region" description="Low complexity" evidence="5">
    <location>
        <begin position="428"/>
        <end position="464"/>
    </location>
</feature>
<organism evidence="7 8">
    <name type="scientific">Astrephomene gubernaculifera</name>
    <dbReference type="NCBI Taxonomy" id="47775"/>
    <lineage>
        <taxon>Eukaryota</taxon>
        <taxon>Viridiplantae</taxon>
        <taxon>Chlorophyta</taxon>
        <taxon>core chlorophytes</taxon>
        <taxon>Chlorophyceae</taxon>
        <taxon>CS clade</taxon>
        <taxon>Chlamydomonadales</taxon>
        <taxon>Astrephomenaceae</taxon>
        <taxon>Astrephomene</taxon>
    </lineage>
</organism>
<evidence type="ECO:0000256" key="3">
    <source>
        <dbReference type="ARBA" id="ARBA00022552"/>
    </source>
</evidence>
<comment type="subcellular location">
    <subcellularLocation>
        <location evidence="1">Nucleus</location>
    </subcellularLocation>
</comment>
<feature type="non-terminal residue" evidence="7">
    <location>
        <position position="1"/>
    </location>
</feature>
<feature type="compositionally biased region" description="Low complexity" evidence="5">
    <location>
        <begin position="628"/>
        <end position="645"/>
    </location>
</feature>
<name>A0AAD3HS22_9CHLO</name>
<dbReference type="Pfam" id="PF05997">
    <property type="entry name" value="Nop52"/>
    <property type="match status" value="1"/>
</dbReference>
<feature type="compositionally biased region" description="Basic and acidic residues" evidence="5">
    <location>
        <begin position="494"/>
        <end position="506"/>
    </location>
</feature>
<proteinExistence type="inferred from homology"/>
<evidence type="ECO:0000313" key="8">
    <source>
        <dbReference type="Proteomes" id="UP001054857"/>
    </source>
</evidence>
<feature type="compositionally biased region" description="Low complexity" evidence="5">
    <location>
        <begin position="351"/>
        <end position="366"/>
    </location>
</feature>
<dbReference type="GO" id="GO:0030688">
    <property type="term" value="C:preribosome, small subunit precursor"/>
    <property type="evidence" value="ECO:0007669"/>
    <property type="project" value="InterPro"/>
</dbReference>
<dbReference type="Proteomes" id="UP001054857">
    <property type="component" value="Unassembled WGS sequence"/>
</dbReference>
<sequence length="660" mass="70052">ICSRLQQTRGLGVVVLLLVEFGNLAKTMTAPVGTKPPKAKKPRKAKILLEAVPDDGHPGNSKFARALGSVDYQTREKGLAALARWLVRRTDLRESDMMKIWKGLFYCFWHSDKAPVQLELAERLAAMLTQLSEQSAYMFFAAFLATMRREWFGIDRLRLDKFLMLIRKFVNRMLACLQAANWRSDLVQRYSDYLRDHVVNPKDTLSAAGLAYHLGDVLLAELRVVAGDKPVPGATLAAMLTPFCLALQTGEQAVLNRIGEGVFDTLLSELANPSDDSPYLQQLDVAALAAQLFELGAAPSTRARNRQVLYDLSNSLERMQRKRQRLDTGAQAGPSTEAKPAGKAAKKQQKQRVAAPDAEEAVPAAQPEEKAEPSAAAKRAKRKASNADASEPNGVQPDVQGAQGAVEKEEQPQPKEQTTGKKKKRLQAEAGGDAGETPAAAAPTTVSTAAGVKAAGTPSAAAKASTREPTSGQKAALRAAVAKVGQTPVGKPPKAKEAAEEAKQQEQGDAEATAPTLTPASTPTAVKASALGKRAAPGSILKKATGTKSKPLANGTATKAAAQAEGDGANGHAPQTAKKNRVVINLKKNLYFEHGGPVPDPDVRTPPPARAKGGILKKSAKTCPPKMASSAAASGAQRQQQAGGRVLPKKARRASAALFF</sequence>
<evidence type="ECO:0000256" key="2">
    <source>
        <dbReference type="ARBA" id="ARBA00006374"/>
    </source>
</evidence>
<feature type="signal peptide" evidence="6">
    <location>
        <begin position="1"/>
        <end position="29"/>
    </location>
</feature>
<feature type="chain" id="PRO_5042061978" evidence="6">
    <location>
        <begin position="30"/>
        <end position="660"/>
    </location>
</feature>
<dbReference type="PANTHER" id="PTHR13026:SF0">
    <property type="entry name" value="RIBOSOMAL RNA PROCESSING 1B"/>
    <property type="match status" value="1"/>
</dbReference>
<comment type="caution">
    <text evidence="7">The sequence shown here is derived from an EMBL/GenBank/DDBJ whole genome shotgun (WGS) entry which is preliminary data.</text>
</comment>
<dbReference type="EMBL" id="BMAR01000042">
    <property type="protein sequence ID" value="GFR50826.1"/>
    <property type="molecule type" value="Genomic_DNA"/>
</dbReference>
<dbReference type="AlphaFoldDB" id="A0AAD3HS22"/>
<dbReference type="GO" id="GO:0006364">
    <property type="term" value="P:rRNA processing"/>
    <property type="evidence" value="ECO:0007669"/>
    <property type="project" value="UniProtKB-KW"/>
</dbReference>
<evidence type="ECO:0000313" key="7">
    <source>
        <dbReference type="EMBL" id="GFR50826.1"/>
    </source>
</evidence>
<evidence type="ECO:0000256" key="6">
    <source>
        <dbReference type="SAM" id="SignalP"/>
    </source>
</evidence>
<keyword evidence="3" id="KW-0698">rRNA processing</keyword>
<feature type="region of interest" description="Disordered" evidence="5">
    <location>
        <begin position="321"/>
        <end position="580"/>
    </location>
</feature>
<dbReference type="PANTHER" id="PTHR13026">
    <property type="entry name" value="NNP-1 PROTEIN NOVEL NUCLEAR PROTEIN 1 NOP52"/>
    <property type="match status" value="1"/>
</dbReference>
<evidence type="ECO:0000256" key="4">
    <source>
        <dbReference type="ARBA" id="ARBA00023242"/>
    </source>
</evidence>
<keyword evidence="4" id="KW-0539">Nucleus</keyword>
<keyword evidence="8" id="KW-1185">Reference proteome</keyword>
<gene>
    <name evidence="7" type="ORF">Agub_g13099</name>
</gene>
<keyword evidence="6" id="KW-0732">Signal</keyword>
<feature type="compositionally biased region" description="Low complexity" evidence="5">
    <location>
        <begin position="553"/>
        <end position="571"/>
    </location>
</feature>
<protein>
    <submittedName>
        <fullName evidence="7">Uncharacterized protein</fullName>
    </submittedName>
</protein>
<feature type="compositionally biased region" description="Low complexity" evidence="5">
    <location>
        <begin position="507"/>
        <end position="525"/>
    </location>
</feature>
<dbReference type="GO" id="GO:0005634">
    <property type="term" value="C:nucleus"/>
    <property type="evidence" value="ECO:0007669"/>
    <property type="project" value="UniProtKB-SubCell"/>
</dbReference>
<feature type="region of interest" description="Disordered" evidence="5">
    <location>
        <begin position="592"/>
        <end position="660"/>
    </location>
</feature>
<evidence type="ECO:0000256" key="1">
    <source>
        <dbReference type="ARBA" id="ARBA00004123"/>
    </source>
</evidence>
<comment type="similarity">
    <text evidence="2">Belongs to the RRP1 family.</text>
</comment>